<dbReference type="NCBIfam" id="NF033429">
    <property type="entry name" value="ImuA_translesion"/>
    <property type="match status" value="1"/>
</dbReference>
<protein>
    <submittedName>
        <fullName evidence="1">Translesion DNA synthesis-associated protein ImuA</fullName>
    </submittedName>
</protein>
<dbReference type="InterPro" id="IPR027417">
    <property type="entry name" value="P-loop_NTPase"/>
</dbReference>
<dbReference type="EMBL" id="WEKT01000003">
    <property type="protein sequence ID" value="MZI92196.1"/>
    <property type="molecule type" value="Genomic_DNA"/>
</dbReference>
<dbReference type="Gene3D" id="3.40.50.300">
    <property type="entry name" value="P-loop containing nucleotide triphosphate hydrolases"/>
    <property type="match status" value="1"/>
</dbReference>
<reference evidence="1 2" key="1">
    <citation type="submission" date="2019-10" db="EMBL/GenBank/DDBJ databases">
        <title>Vibrio sp. nov. isolated from a shrimp pond.</title>
        <authorList>
            <person name="Gomez-Gil B."/>
            <person name="Enciso-Ibarra J."/>
            <person name="Enciso-Ibarra K."/>
            <person name="Bolan-Mejia C."/>
        </authorList>
    </citation>
    <scope>NUCLEOTIDE SEQUENCE [LARGE SCALE GENOMIC DNA]</scope>
    <source>
        <strain evidence="1 2">CAIM 722</strain>
    </source>
</reference>
<dbReference type="AlphaFoldDB" id="A0A7X4RSW8"/>
<organism evidence="1 2">
    <name type="scientific">Vibrio eleionomae</name>
    <dbReference type="NCBI Taxonomy" id="2653505"/>
    <lineage>
        <taxon>Bacteria</taxon>
        <taxon>Pseudomonadati</taxon>
        <taxon>Pseudomonadota</taxon>
        <taxon>Gammaproteobacteria</taxon>
        <taxon>Vibrionales</taxon>
        <taxon>Vibrionaceae</taxon>
        <taxon>Vibrio</taxon>
    </lineage>
</organism>
<dbReference type="PIRSF" id="PIRSF037290">
    <property type="entry name" value="UCP037290"/>
    <property type="match status" value="1"/>
</dbReference>
<gene>
    <name evidence="1" type="primary">imuA</name>
    <name evidence="1" type="ORF">F9817_03115</name>
</gene>
<keyword evidence="2" id="KW-1185">Reference proteome</keyword>
<proteinExistence type="predicted"/>
<evidence type="ECO:0000313" key="2">
    <source>
        <dbReference type="Proteomes" id="UP000462621"/>
    </source>
</evidence>
<dbReference type="SUPFAM" id="SSF52540">
    <property type="entry name" value="P-loop containing nucleoside triphosphate hydrolases"/>
    <property type="match status" value="1"/>
</dbReference>
<accession>A0A7X4RSW8</accession>
<evidence type="ECO:0000313" key="1">
    <source>
        <dbReference type="EMBL" id="MZI92196.1"/>
    </source>
</evidence>
<dbReference type="InterPro" id="IPR017166">
    <property type="entry name" value="UCP037290"/>
</dbReference>
<sequence length="224" mass="25116">MYELIEHLKNKHWLWRGSETTLECECQTSGYPELDQQLGGGFPTQGVVELKTPVGIGEIRLLLPYLSQDSERLTVIINPPGNVSAEAFHHAGMPIDKILILTPPSSKEALWAAEQCLKSGASAHVLLWQDEIEVHQARRLQVASETGQCLQFLFRSVTKPLFSLPVTLSMRLKANDEGITISITKRKCGWPTDPFLVSFDHYWQNLTVPRSTSVVVPFPIRKQG</sequence>
<comment type="caution">
    <text evidence="1">The sequence shown here is derived from an EMBL/GenBank/DDBJ whole genome shotgun (WGS) entry which is preliminary data.</text>
</comment>
<dbReference type="InterPro" id="IPR047610">
    <property type="entry name" value="ImuA_translesion"/>
</dbReference>
<dbReference type="RefSeq" id="WP_161153500.1">
    <property type="nucleotide sequence ID" value="NZ_WEKT01000003.1"/>
</dbReference>
<name>A0A7X4RSW8_9VIBR</name>
<dbReference type="Proteomes" id="UP000462621">
    <property type="component" value="Unassembled WGS sequence"/>
</dbReference>